<proteinExistence type="predicted"/>
<evidence type="ECO:0000313" key="2">
    <source>
        <dbReference type="EMBL" id="CAI4048365.1"/>
    </source>
</evidence>
<dbReference type="EMBL" id="OX365924">
    <property type="protein sequence ID" value="CAI4048365.1"/>
    <property type="molecule type" value="Genomic_DNA"/>
</dbReference>
<evidence type="ECO:0000256" key="1">
    <source>
        <dbReference type="SAM" id="Phobius"/>
    </source>
</evidence>
<sequence length="169" mass="19653">MQSHLGYNGVDDNVKLNTLNAGVSDEPNASFVSGNITLPEDMFKSDFYYTLYEYYHGTGAMFFVILLVISIFSVLTFNIHGGYIFIIVFLFSFAILGLIGSLFEFYKPVEESENFQIKLLLEVITRKPPVEGIEWKTITYNMNQYLCDKGYWSTPYYFYCEHRCYNVFL</sequence>
<feature type="transmembrane region" description="Helical" evidence="1">
    <location>
        <begin position="82"/>
        <end position="103"/>
    </location>
</feature>
<feature type="transmembrane region" description="Helical" evidence="1">
    <location>
        <begin position="54"/>
        <end position="75"/>
    </location>
</feature>
<gene>
    <name evidence="2" type="primary">SUVC13G1850</name>
    <name evidence="2" type="ORF">SUVC_13G1850</name>
</gene>
<keyword evidence="1" id="KW-1133">Transmembrane helix</keyword>
<dbReference type="Pfam" id="PF00674">
    <property type="entry name" value="DUP"/>
    <property type="match status" value="1"/>
</dbReference>
<name>A0AA35J4B1_SACUV</name>
<dbReference type="InterPro" id="IPR001142">
    <property type="entry name" value="DUP/COS"/>
</dbReference>
<keyword evidence="1" id="KW-0472">Membrane</keyword>
<protein>
    <submittedName>
        <fullName evidence="2">Uncharacterized protein</fullName>
    </submittedName>
</protein>
<keyword evidence="1" id="KW-0812">Transmembrane</keyword>
<dbReference type="AlphaFoldDB" id="A0AA35J4B1"/>
<accession>A0AA35J4B1</accession>
<dbReference type="Proteomes" id="UP001162090">
    <property type="component" value="Chromosome 13"/>
</dbReference>
<evidence type="ECO:0000313" key="3">
    <source>
        <dbReference type="Proteomes" id="UP001162090"/>
    </source>
</evidence>
<organism evidence="2 3">
    <name type="scientific">Saccharomyces uvarum</name>
    <name type="common">Yeast</name>
    <name type="synonym">Saccharomyces bayanus var. uvarum</name>
    <dbReference type="NCBI Taxonomy" id="230603"/>
    <lineage>
        <taxon>Eukaryota</taxon>
        <taxon>Fungi</taxon>
        <taxon>Dikarya</taxon>
        <taxon>Ascomycota</taxon>
        <taxon>Saccharomycotina</taxon>
        <taxon>Saccharomycetes</taxon>
        <taxon>Saccharomycetales</taxon>
        <taxon>Saccharomycetaceae</taxon>
        <taxon>Saccharomyces</taxon>
    </lineage>
</organism>
<reference evidence="2" key="1">
    <citation type="submission" date="2022-10" db="EMBL/GenBank/DDBJ databases">
        <authorList>
            <person name="Byrne P K."/>
        </authorList>
    </citation>
    <scope>NUCLEOTIDE SEQUENCE</scope>
    <source>
        <strain evidence="2">CBS7001</strain>
    </source>
</reference>